<organism evidence="1 2">
    <name type="scientific">Dyadobacter sandarakinus</name>
    <dbReference type="NCBI Taxonomy" id="2747268"/>
    <lineage>
        <taxon>Bacteria</taxon>
        <taxon>Pseudomonadati</taxon>
        <taxon>Bacteroidota</taxon>
        <taxon>Cytophagia</taxon>
        <taxon>Cytophagales</taxon>
        <taxon>Spirosomataceae</taxon>
        <taxon>Dyadobacter</taxon>
    </lineage>
</organism>
<dbReference type="InterPro" id="IPR032593">
    <property type="entry name" value="DUF4907"/>
</dbReference>
<gene>
    <name evidence="1" type="ORF">HWI92_00170</name>
</gene>
<evidence type="ECO:0000313" key="2">
    <source>
        <dbReference type="Proteomes" id="UP000612680"/>
    </source>
</evidence>
<sequence length="109" mass="12250">MKRKRTFLFLFIAFAIAALFFYRTSSIGEGYGRIKVKAYQVTEGWGYRIYDDTTLIIEQPVIPGIPGTAGFKTRQDALKTGELVQQKLSRGIFPPTITAEELDSLGTRP</sequence>
<dbReference type="Pfam" id="PF16250">
    <property type="entry name" value="DUF4907"/>
    <property type="match status" value="1"/>
</dbReference>
<keyword evidence="2" id="KW-1185">Reference proteome</keyword>
<reference evidence="1 2" key="1">
    <citation type="submission" date="2020-06" db="EMBL/GenBank/DDBJ databases">
        <title>Dyadobacter sandarakinus sp. nov., isolated from the soil of the Arctic Yellow River Station.</title>
        <authorList>
            <person name="Zhang Y."/>
            <person name="Peng F."/>
        </authorList>
    </citation>
    <scope>NUCLEOTIDE SEQUENCE [LARGE SCALE GENOMIC DNA]</scope>
    <source>
        <strain evidence="1 2">Q3-56</strain>
    </source>
</reference>
<dbReference type="Proteomes" id="UP000612680">
    <property type="component" value="Chromosome"/>
</dbReference>
<name>A0ABX7IDB9_9BACT</name>
<dbReference type="EMBL" id="CP056775">
    <property type="protein sequence ID" value="QRR03980.1"/>
    <property type="molecule type" value="Genomic_DNA"/>
</dbReference>
<accession>A0ABX7IDB9</accession>
<protein>
    <submittedName>
        <fullName evidence="1">DUF4907 domain-containing protein</fullName>
    </submittedName>
</protein>
<proteinExistence type="predicted"/>
<evidence type="ECO:0000313" key="1">
    <source>
        <dbReference type="EMBL" id="QRR03980.1"/>
    </source>
</evidence>